<dbReference type="Proteomes" id="UP000307657">
    <property type="component" value="Unassembled WGS sequence"/>
</dbReference>
<reference evidence="1 2" key="1">
    <citation type="submission" date="2019-04" db="EMBL/GenBank/DDBJ databases">
        <title>Lacinutrix sp. nov., isolated from marine water.</title>
        <authorList>
            <person name="Kim W."/>
        </authorList>
    </citation>
    <scope>NUCLEOTIDE SEQUENCE [LARGE SCALE GENOMIC DNA]</scope>
    <source>
        <strain evidence="1 2">CAU 1491</strain>
    </source>
</reference>
<proteinExistence type="predicted"/>
<evidence type="ECO:0000313" key="1">
    <source>
        <dbReference type="EMBL" id="TJY34108.1"/>
    </source>
</evidence>
<comment type="caution">
    <text evidence="1">The sequence shown here is derived from an EMBL/GenBank/DDBJ whole genome shotgun (WGS) entry which is preliminary data.</text>
</comment>
<dbReference type="RefSeq" id="WP_136844464.1">
    <property type="nucleotide sequence ID" value="NZ_SUPL01000006.1"/>
</dbReference>
<sequence length="127" mass="14397">MKSFNIIICWLIFLCISCKPKASKKNDLPDPYQAGWKGEKVCEILEDNDKLRVLKCSFPPGVGHEKHYHNPHFGYALVGGTFKLEEATSAREVSFPTGYSWSKEEVSVHQVLNTGETTSVFLIIEYK</sequence>
<dbReference type="EMBL" id="SUPL01000006">
    <property type="protein sequence ID" value="TJY34108.1"/>
    <property type="molecule type" value="Genomic_DNA"/>
</dbReference>
<dbReference type="InterPro" id="IPR014710">
    <property type="entry name" value="RmlC-like_jellyroll"/>
</dbReference>
<dbReference type="InterPro" id="IPR011051">
    <property type="entry name" value="RmlC_Cupin_sf"/>
</dbReference>
<keyword evidence="2" id="KW-1185">Reference proteome</keyword>
<dbReference type="OrthoDB" id="8480170at2"/>
<protein>
    <submittedName>
        <fullName evidence="1">Cupin domain-containing protein</fullName>
    </submittedName>
</protein>
<dbReference type="Gene3D" id="2.60.120.10">
    <property type="entry name" value="Jelly Rolls"/>
    <property type="match status" value="1"/>
</dbReference>
<evidence type="ECO:0000313" key="2">
    <source>
        <dbReference type="Proteomes" id="UP000307657"/>
    </source>
</evidence>
<name>A0A4U0ERB3_9FLAO</name>
<gene>
    <name evidence="1" type="ORF">E5167_12400</name>
</gene>
<accession>A0A4U0ERB3</accession>
<dbReference type="SUPFAM" id="SSF51182">
    <property type="entry name" value="RmlC-like cupins"/>
    <property type="match status" value="1"/>
</dbReference>
<dbReference type="AlphaFoldDB" id="A0A4U0ERB3"/>
<organism evidence="1 2">
    <name type="scientific">Pontimicrobium aquaticum</name>
    <dbReference type="NCBI Taxonomy" id="2565367"/>
    <lineage>
        <taxon>Bacteria</taxon>
        <taxon>Pseudomonadati</taxon>
        <taxon>Bacteroidota</taxon>
        <taxon>Flavobacteriia</taxon>
        <taxon>Flavobacteriales</taxon>
        <taxon>Flavobacteriaceae</taxon>
        <taxon>Pontimicrobium</taxon>
    </lineage>
</organism>